<dbReference type="RefSeq" id="WP_133196199.1">
    <property type="nucleotide sequence ID" value="NZ_JBHUCW010000018.1"/>
</dbReference>
<dbReference type="EMBL" id="SMRP01000008">
    <property type="protein sequence ID" value="TDG22374.1"/>
    <property type="molecule type" value="Genomic_DNA"/>
</dbReference>
<reference evidence="1 2" key="1">
    <citation type="submission" date="2019-03" db="EMBL/GenBank/DDBJ databases">
        <title>Paraburkholderia sp. 4M-K11, isolated from subtropical forest soil.</title>
        <authorList>
            <person name="Gao Z.-H."/>
            <person name="Qiu L.-H."/>
        </authorList>
    </citation>
    <scope>NUCLEOTIDE SEQUENCE [LARGE SCALE GENOMIC DNA]</scope>
    <source>
        <strain evidence="1 2">4M-K11</strain>
    </source>
</reference>
<sequence>MHRDRLIRTPSLLETVVTAVCLFRPTTDALYGFSDMRETAGRLEGPGLYDAPRMRHFWRRLNSPEIN</sequence>
<keyword evidence="2" id="KW-1185">Reference proteome</keyword>
<evidence type="ECO:0000313" key="2">
    <source>
        <dbReference type="Proteomes" id="UP000295722"/>
    </source>
</evidence>
<gene>
    <name evidence="1" type="ORF">EYW47_18055</name>
</gene>
<accession>A0A4R5M7X9</accession>
<protein>
    <submittedName>
        <fullName evidence="1">Uncharacterized protein</fullName>
    </submittedName>
</protein>
<proteinExistence type="predicted"/>
<dbReference type="AlphaFoldDB" id="A0A4R5M7X9"/>
<comment type="caution">
    <text evidence="1">The sequence shown here is derived from an EMBL/GenBank/DDBJ whole genome shotgun (WGS) entry which is preliminary data.</text>
</comment>
<name>A0A4R5M7X9_9BURK</name>
<dbReference type="Proteomes" id="UP000295722">
    <property type="component" value="Unassembled WGS sequence"/>
</dbReference>
<evidence type="ECO:0000313" key="1">
    <source>
        <dbReference type="EMBL" id="TDG22374.1"/>
    </source>
</evidence>
<organism evidence="1 2">
    <name type="scientific">Paraburkholderia silviterrae</name>
    <dbReference type="NCBI Taxonomy" id="2528715"/>
    <lineage>
        <taxon>Bacteria</taxon>
        <taxon>Pseudomonadati</taxon>
        <taxon>Pseudomonadota</taxon>
        <taxon>Betaproteobacteria</taxon>
        <taxon>Burkholderiales</taxon>
        <taxon>Burkholderiaceae</taxon>
        <taxon>Paraburkholderia</taxon>
    </lineage>
</organism>